<keyword evidence="6" id="KW-0406">Ion transport</keyword>
<keyword evidence="5 8" id="KW-1133">Transmembrane helix</keyword>
<dbReference type="PANTHER" id="PTHR33281:SF19">
    <property type="entry name" value="VOLTAGE-DEPENDENT ANION CHANNEL-FORMING PROTEIN YNEE"/>
    <property type="match status" value="1"/>
</dbReference>
<keyword evidence="2" id="KW-0813">Transport</keyword>
<evidence type="ECO:0000313" key="9">
    <source>
        <dbReference type="EMBL" id="BEI92290.1"/>
    </source>
</evidence>
<evidence type="ECO:0000256" key="7">
    <source>
        <dbReference type="ARBA" id="ARBA00023136"/>
    </source>
</evidence>
<sequence length="460" mass="52029">MPSSNHFDHSHYRSYNVFEHRPHKSLRYFINALLATALFRIWPTLLFFAGWSTMIVLINLKTSAKLSFPSVMITVLGMLLGLTISYRTSSAYEKYTEGRKMWAMIIMASRNWARLVWIHCPDSLTPDPIEDPAERARDEAKAIIEKKTVVQLGLAFAVAVKHYLRSEPGIYYEDLYHLVSFIPSLSFPSGITTEYGNIAPNLPMLSAGHIRPSAYRQATANSGKSEPVMLCPGENPPRFRVSDMWPSRWKKHTHELNPLSGEDSDVPLKIVTFMSSWLAGVQKRKVLDAATTSNLMLPLGQMNEALAALERILTTPIPWSYNAHIYEMSWIYCLALPFQLWDSKLKWVTVPATVITAYFVLGYASIAEEIENPFGFDANDLNLNYFCQEVIAKELEAITSRDYSEPDEWIFSESNHPFGQGMPSAERMQTVSPVELRRILAQPHRGSPAASSDTIRKGSV</sequence>
<evidence type="ECO:0000256" key="8">
    <source>
        <dbReference type="SAM" id="Phobius"/>
    </source>
</evidence>
<evidence type="ECO:0000256" key="6">
    <source>
        <dbReference type="ARBA" id="ARBA00023065"/>
    </source>
</evidence>
<dbReference type="PANTHER" id="PTHR33281">
    <property type="entry name" value="UPF0187 PROTEIN YNEE"/>
    <property type="match status" value="1"/>
</dbReference>
<evidence type="ECO:0000256" key="3">
    <source>
        <dbReference type="ARBA" id="ARBA00022475"/>
    </source>
</evidence>
<dbReference type="GO" id="GO:0005886">
    <property type="term" value="C:plasma membrane"/>
    <property type="evidence" value="ECO:0007669"/>
    <property type="project" value="UniProtKB-SubCell"/>
</dbReference>
<dbReference type="RefSeq" id="XP_060457555.1">
    <property type="nucleotide sequence ID" value="XM_060601020.1"/>
</dbReference>
<feature type="transmembrane region" description="Helical" evidence="8">
    <location>
        <begin position="66"/>
        <end position="86"/>
    </location>
</feature>
<dbReference type="KEGG" id="ccac:CcaHIS019_0411100"/>
<dbReference type="AlphaFoldDB" id="A0AA48L5H0"/>
<evidence type="ECO:0000256" key="1">
    <source>
        <dbReference type="ARBA" id="ARBA00004651"/>
    </source>
</evidence>
<comment type="subcellular location">
    <subcellularLocation>
        <location evidence="1">Cell membrane</location>
        <topology evidence="1">Multi-pass membrane protein</topology>
    </subcellularLocation>
</comment>
<evidence type="ECO:0000256" key="2">
    <source>
        <dbReference type="ARBA" id="ARBA00022448"/>
    </source>
</evidence>
<evidence type="ECO:0000313" key="10">
    <source>
        <dbReference type="Proteomes" id="UP001233271"/>
    </source>
</evidence>
<evidence type="ECO:0000256" key="4">
    <source>
        <dbReference type="ARBA" id="ARBA00022692"/>
    </source>
</evidence>
<keyword evidence="10" id="KW-1185">Reference proteome</keyword>
<dbReference type="EMBL" id="AP028215">
    <property type="protein sequence ID" value="BEI92290.1"/>
    <property type="molecule type" value="Genomic_DNA"/>
</dbReference>
<dbReference type="GO" id="GO:0005254">
    <property type="term" value="F:chloride channel activity"/>
    <property type="evidence" value="ECO:0007669"/>
    <property type="project" value="InterPro"/>
</dbReference>
<protein>
    <submittedName>
        <fullName evidence="9">Uncharacterized protein</fullName>
    </submittedName>
</protein>
<proteinExistence type="predicted"/>
<keyword evidence="4 8" id="KW-0812">Transmembrane</keyword>
<dbReference type="InterPro" id="IPR044669">
    <property type="entry name" value="YneE/VCCN1/2-like"/>
</dbReference>
<evidence type="ECO:0000256" key="5">
    <source>
        <dbReference type="ARBA" id="ARBA00022989"/>
    </source>
</evidence>
<dbReference type="Proteomes" id="UP001233271">
    <property type="component" value="Chromosome 4"/>
</dbReference>
<name>A0AA48L5H0_9TREE</name>
<dbReference type="Pfam" id="PF25539">
    <property type="entry name" value="Bestrophin_2"/>
    <property type="match status" value="2"/>
</dbReference>
<organism evidence="9 10">
    <name type="scientific">Cutaneotrichosporon cavernicola</name>
    <dbReference type="NCBI Taxonomy" id="279322"/>
    <lineage>
        <taxon>Eukaryota</taxon>
        <taxon>Fungi</taxon>
        <taxon>Dikarya</taxon>
        <taxon>Basidiomycota</taxon>
        <taxon>Agaricomycotina</taxon>
        <taxon>Tremellomycetes</taxon>
        <taxon>Trichosporonales</taxon>
        <taxon>Trichosporonaceae</taxon>
        <taxon>Cutaneotrichosporon</taxon>
    </lineage>
</organism>
<reference evidence="9" key="1">
    <citation type="journal article" date="2023" name="BMC Genomics">
        <title>Chromosome-level genome assemblies of Cutaneotrichosporon spp. (Trichosporonales, Basidiomycota) reveal imbalanced evolution between nucleotide sequences and chromosome synteny.</title>
        <authorList>
            <person name="Kobayashi Y."/>
            <person name="Kayamori A."/>
            <person name="Aoki K."/>
            <person name="Shiwa Y."/>
            <person name="Matsutani M."/>
            <person name="Fujita N."/>
            <person name="Sugita T."/>
            <person name="Iwasaki W."/>
            <person name="Tanaka N."/>
            <person name="Takashima M."/>
        </authorList>
    </citation>
    <scope>NUCLEOTIDE SEQUENCE</scope>
    <source>
        <strain evidence="9">HIS019</strain>
    </source>
</reference>
<dbReference type="GeneID" id="85496160"/>
<feature type="transmembrane region" description="Helical" evidence="8">
    <location>
        <begin position="28"/>
        <end position="60"/>
    </location>
</feature>
<gene>
    <name evidence="9" type="ORF">CcaverHIS019_0411100</name>
</gene>
<accession>A0AA48L5H0</accession>
<keyword evidence="3" id="KW-1003">Cell membrane</keyword>
<keyword evidence="7 8" id="KW-0472">Membrane</keyword>